<proteinExistence type="predicted"/>
<accession>A0A0Q9WEH5</accession>
<protein>
    <submittedName>
        <fullName evidence="1">Uncharacterized protein</fullName>
    </submittedName>
</protein>
<evidence type="ECO:0000313" key="1">
    <source>
        <dbReference type="EMBL" id="KRF80225.1"/>
    </source>
</evidence>
<sequence length="78" mass="8747">MLNDISSLIQGRVNENHCEGQKLSSISPSYTHLTFFGRRQSEHLRNIIMASCNNLWTSTAFACRFNNGYAQDVVASHG</sequence>
<dbReference type="EMBL" id="CH940648">
    <property type="protein sequence ID" value="KRF80225.1"/>
    <property type="molecule type" value="Genomic_DNA"/>
</dbReference>
<gene>
    <name evidence="1" type="primary">Dvir\GJ25729</name>
    <name evidence="1" type="ORF">Dvir_GJ25729</name>
</gene>
<dbReference type="InParanoid" id="A0A0Q9WEH5"/>
<name>A0A0Q9WEH5_DROVI</name>
<evidence type="ECO:0000313" key="2">
    <source>
        <dbReference type="Proteomes" id="UP000008792"/>
    </source>
</evidence>
<organism evidence="1 2">
    <name type="scientific">Drosophila virilis</name>
    <name type="common">Fruit fly</name>
    <dbReference type="NCBI Taxonomy" id="7244"/>
    <lineage>
        <taxon>Eukaryota</taxon>
        <taxon>Metazoa</taxon>
        <taxon>Ecdysozoa</taxon>
        <taxon>Arthropoda</taxon>
        <taxon>Hexapoda</taxon>
        <taxon>Insecta</taxon>
        <taxon>Pterygota</taxon>
        <taxon>Neoptera</taxon>
        <taxon>Endopterygota</taxon>
        <taxon>Diptera</taxon>
        <taxon>Brachycera</taxon>
        <taxon>Muscomorpha</taxon>
        <taxon>Ephydroidea</taxon>
        <taxon>Drosophilidae</taxon>
        <taxon>Drosophila</taxon>
    </lineage>
</organism>
<dbReference type="Proteomes" id="UP000008792">
    <property type="component" value="Unassembled WGS sequence"/>
</dbReference>
<keyword evidence="2" id="KW-1185">Reference proteome</keyword>
<reference evidence="1 2" key="1">
    <citation type="journal article" date="2007" name="Nature">
        <title>Evolution of genes and genomes on the Drosophila phylogeny.</title>
        <authorList>
            <consortium name="Drosophila 12 Genomes Consortium"/>
            <person name="Clark A.G."/>
            <person name="Eisen M.B."/>
            <person name="Smith D.R."/>
            <person name="Bergman C.M."/>
            <person name="Oliver B."/>
            <person name="Markow T.A."/>
            <person name="Kaufman T.C."/>
            <person name="Kellis M."/>
            <person name="Gelbart W."/>
            <person name="Iyer V.N."/>
            <person name="Pollard D.A."/>
            <person name="Sackton T.B."/>
            <person name="Larracuente A.M."/>
            <person name="Singh N.D."/>
            <person name="Abad J.P."/>
            <person name="Abt D.N."/>
            <person name="Adryan B."/>
            <person name="Aguade M."/>
            <person name="Akashi H."/>
            <person name="Anderson W.W."/>
            <person name="Aquadro C.F."/>
            <person name="Ardell D.H."/>
            <person name="Arguello R."/>
            <person name="Artieri C.G."/>
            <person name="Barbash D.A."/>
            <person name="Barker D."/>
            <person name="Barsanti P."/>
            <person name="Batterham P."/>
            <person name="Batzoglou S."/>
            <person name="Begun D."/>
            <person name="Bhutkar A."/>
            <person name="Blanco E."/>
            <person name="Bosak S.A."/>
            <person name="Bradley R.K."/>
            <person name="Brand A.D."/>
            <person name="Brent M.R."/>
            <person name="Brooks A.N."/>
            <person name="Brown R.H."/>
            <person name="Butlin R.K."/>
            <person name="Caggese C."/>
            <person name="Calvi B.R."/>
            <person name="Bernardo de Carvalho A."/>
            <person name="Caspi A."/>
            <person name="Castrezana S."/>
            <person name="Celniker S.E."/>
            <person name="Chang J.L."/>
            <person name="Chapple C."/>
            <person name="Chatterji S."/>
            <person name="Chinwalla A."/>
            <person name="Civetta A."/>
            <person name="Clifton S.W."/>
            <person name="Comeron J.M."/>
            <person name="Costello J.C."/>
            <person name="Coyne J.A."/>
            <person name="Daub J."/>
            <person name="David R.G."/>
            <person name="Delcher A.L."/>
            <person name="Delehaunty K."/>
            <person name="Do C.B."/>
            <person name="Ebling H."/>
            <person name="Edwards K."/>
            <person name="Eickbush T."/>
            <person name="Evans J.D."/>
            <person name="Filipski A."/>
            <person name="Findeiss S."/>
            <person name="Freyhult E."/>
            <person name="Fulton L."/>
            <person name="Fulton R."/>
            <person name="Garcia A.C."/>
            <person name="Gardiner A."/>
            <person name="Garfield D.A."/>
            <person name="Garvin B.E."/>
            <person name="Gibson G."/>
            <person name="Gilbert D."/>
            <person name="Gnerre S."/>
            <person name="Godfrey J."/>
            <person name="Good R."/>
            <person name="Gotea V."/>
            <person name="Gravely B."/>
            <person name="Greenberg A.J."/>
            <person name="Griffiths-Jones S."/>
            <person name="Gross S."/>
            <person name="Guigo R."/>
            <person name="Gustafson E.A."/>
            <person name="Haerty W."/>
            <person name="Hahn M.W."/>
            <person name="Halligan D.L."/>
            <person name="Halpern A.L."/>
            <person name="Halter G.M."/>
            <person name="Han M.V."/>
            <person name="Heger A."/>
            <person name="Hillier L."/>
            <person name="Hinrichs A.S."/>
            <person name="Holmes I."/>
            <person name="Hoskins R.A."/>
            <person name="Hubisz M.J."/>
            <person name="Hultmark D."/>
            <person name="Huntley M.A."/>
            <person name="Jaffe D.B."/>
            <person name="Jagadeeshan S."/>
            <person name="Jeck W.R."/>
            <person name="Johnson J."/>
            <person name="Jones C.D."/>
            <person name="Jordan W.C."/>
            <person name="Karpen G.H."/>
            <person name="Kataoka E."/>
            <person name="Keightley P.D."/>
            <person name="Kheradpour P."/>
            <person name="Kirkness E.F."/>
            <person name="Koerich L.B."/>
            <person name="Kristiansen K."/>
            <person name="Kudrna D."/>
            <person name="Kulathinal R.J."/>
            <person name="Kumar S."/>
            <person name="Kwok R."/>
            <person name="Lander E."/>
            <person name="Langley C.H."/>
            <person name="Lapoint R."/>
            <person name="Lazzaro B.P."/>
            <person name="Lee S.J."/>
            <person name="Levesque L."/>
            <person name="Li R."/>
            <person name="Lin C.F."/>
            <person name="Lin M.F."/>
            <person name="Lindblad-Toh K."/>
            <person name="Llopart A."/>
            <person name="Long M."/>
            <person name="Low L."/>
            <person name="Lozovsky E."/>
            <person name="Lu J."/>
            <person name="Luo M."/>
            <person name="Machado C.A."/>
            <person name="Makalowski W."/>
            <person name="Marzo M."/>
            <person name="Matsuda M."/>
            <person name="Matzkin L."/>
            <person name="McAllister B."/>
            <person name="McBride C.S."/>
            <person name="McKernan B."/>
            <person name="McKernan K."/>
            <person name="Mendez-Lago M."/>
            <person name="Minx P."/>
            <person name="Mollenhauer M.U."/>
            <person name="Montooth K."/>
            <person name="Mount S.M."/>
            <person name="Mu X."/>
            <person name="Myers E."/>
            <person name="Negre B."/>
            <person name="Newfeld S."/>
            <person name="Nielsen R."/>
            <person name="Noor M.A."/>
            <person name="O'Grady P."/>
            <person name="Pachter L."/>
            <person name="Papaceit M."/>
            <person name="Parisi M.J."/>
            <person name="Parisi M."/>
            <person name="Parts L."/>
            <person name="Pedersen J.S."/>
            <person name="Pesole G."/>
            <person name="Phillippy A.M."/>
            <person name="Ponting C.P."/>
            <person name="Pop M."/>
            <person name="Porcelli D."/>
            <person name="Powell J.R."/>
            <person name="Prohaska S."/>
            <person name="Pruitt K."/>
            <person name="Puig M."/>
            <person name="Quesneville H."/>
            <person name="Ram K.R."/>
            <person name="Rand D."/>
            <person name="Rasmussen M.D."/>
            <person name="Reed L.K."/>
            <person name="Reenan R."/>
            <person name="Reily A."/>
            <person name="Remington K.A."/>
            <person name="Rieger T.T."/>
            <person name="Ritchie M.G."/>
            <person name="Robin C."/>
            <person name="Rogers Y.H."/>
            <person name="Rohde C."/>
            <person name="Rozas J."/>
            <person name="Rubenfield M.J."/>
            <person name="Ruiz A."/>
            <person name="Russo S."/>
            <person name="Salzberg S.L."/>
            <person name="Sanchez-Gracia A."/>
            <person name="Saranga D.J."/>
            <person name="Sato H."/>
            <person name="Schaeffer S.W."/>
            <person name="Schatz M.C."/>
            <person name="Schlenke T."/>
            <person name="Schwartz R."/>
            <person name="Segarra C."/>
            <person name="Singh R.S."/>
            <person name="Sirot L."/>
            <person name="Sirota M."/>
            <person name="Sisneros N.B."/>
            <person name="Smith C.D."/>
            <person name="Smith T.F."/>
            <person name="Spieth J."/>
            <person name="Stage D.E."/>
            <person name="Stark A."/>
            <person name="Stephan W."/>
            <person name="Strausberg R.L."/>
            <person name="Strempel S."/>
            <person name="Sturgill D."/>
            <person name="Sutton G."/>
            <person name="Sutton G.G."/>
            <person name="Tao W."/>
            <person name="Teichmann S."/>
            <person name="Tobari Y.N."/>
            <person name="Tomimura Y."/>
            <person name="Tsolas J.M."/>
            <person name="Valente V.L."/>
            <person name="Venter E."/>
            <person name="Venter J.C."/>
            <person name="Vicario S."/>
            <person name="Vieira F.G."/>
            <person name="Vilella A.J."/>
            <person name="Villasante A."/>
            <person name="Walenz B."/>
            <person name="Wang J."/>
            <person name="Wasserman M."/>
            <person name="Watts T."/>
            <person name="Wilson D."/>
            <person name="Wilson R.K."/>
            <person name="Wing R.A."/>
            <person name="Wolfner M.F."/>
            <person name="Wong A."/>
            <person name="Wong G.K."/>
            <person name="Wu C.I."/>
            <person name="Wu G."/>
            <person name="Yamamoto D."/>
            <person name="Yang H.P."/>
            <person name="Yang S.P."/>
            <person name="Yorke J.A."/>
            <person name="Yoshida K."/>
            <person name="Zdobnov E."/>
            <person name="Zhang P."/>
            <person name="Zhang Y."/>
            <person name="Zimin A.V."/>
            <person name="Baldwin J."/>
            <person name="Abdouelleil A."/>
            <person name="Abdulkadir J."/>
            <person name="Abebe A."/>
            <person name="Abera B."/>
            <person name="Abreu J."/>
            <person name="Acer S.C."/>
            <person name="Aftuck L."/>
            <person name="Alexander A."/>
            <person name="An P."/>
            <person name="Anderson E."/>
            <person name="Anderson S."/>
            <person name="Arachi H."/>
            <person name="Azer M."/>
            <person name="Bachantsang P."/>
            <person name="Barry A."/>
            <person name="Bayul T."/>
            <person name="Berlin A."/>
            <person name="Bessette D."/>
            <person name="Bloom T."/>
            <person name="Blye J."/>
            <person name="Boguslavskiy L."/>
            <person name="Bonnet C."/>
            <person name="Boukhgalter B."/>
            <person name="Bourzgui I."/>
            <person name="Brown A."/>
            <person name="Cahill P."/>
            <person name="Channer S."/>
            <person name="Cheshatsang Y."/>
            <person name="Chuda L."/>
            <person name="Citroen M."/>
            <person name="Collymore A."/>
            <person name="Cooke P."/>
            <person name="Costello M."/>
            <person name="D'Aco K."/>
            <person name="Daza R."/>
            <person name="De Haan G."/>
            <person name="DeGray S."/>
            <person name="DeMaso C."/>
            <person name="Dhargay N."/>
            <person name="Dooley K."/>
            <person name="Dooley E."/>
            <person name="Doricent M."/>
            <person name="Dorje P."/>
            <person name="Dorjee K."/>
            <person name="Dupes A."/>
            <person name="Elong R."/>
            <person name="Falk J."/>
            <person name="Farina A."/>
            <person name="Faro S."/>
            <person name="Ferguson D."/>
            <person name="Fisher S."/>
            <person name="Foley C.D."/>
            <person name="Franke A."/>
            <person name="Friedrich D."/>
            <person name="Gadbois L."/>
            <person name="Gearin G."/>
            <person name="Gearin C.R."/>
            <person name="Giannoukos G."/>
            <person name="Goode T."/>
            <person name="Graham J."/>
            <person name="Grandbois E."/>
            <person name="Grewal S."/>
            <person name="Gyaltsen K."/>
            <person name="Hafez N."/>
            <person name="Hagos B."/>
            <person name="Hall J."/>
            <person name="Henson C."/>
            <person name="Hollinger A."/>
            <person name="Honan T."/>
            <person name="Huard M.D."/>
            <person name="Hughes L."/>
            <person name="Hurhula B."/>
            <person name="Husby M.E."/>
            <person name="Kamat A."/>
            <person name="Kanga B."/>
            <person name="Kashin S."/>
            <person name="Khazanovich D."/>
            <person name="Kisner P."/>
            <person name="Lance K."/>
            <person name="Lara M."/>
            <person name="Lee W."/>
            <person name="Lennon N."/>
            <person name="Letendre F."/>
            <person name="LeVine R."/>
            <person name="Lipovsky A."/>
            <person name="Liu X."/>
            <person name="Liu J."/>
            <person name="Liu S."/>
            <person name="Lokyitsang T."/>
            <person name="Lokyitsang Y."/>
            <person name="Lubonja R."/>
            <person name="Lui A."/>
            <person name="MacDonald P."/>
            <person name="Magnisalis V."/>
            <person name="Maru K."/>
            <person name="Matthews C."/>
            <person name="McCusker W."/>
            <person name="McDonough S."/>
            <person name="Mehta T."/>
            <person name="Meldrim J."/>
            <person name="Meneus L."/>
            <person name="Mihai O."/>
            <person name="Mihalev A."/>
            <person name="Mihova T."/>
            <person name="Mittelman R."/>
            <person name="Mlenga V."/>
            <person name="Montmayeur A."/>
            <person name="Mulrain L."/>
            <person name="Navidi A."/>
            <person name="Naylor J."/>
            <person name="Negash T."/>
            <person name="Nguyen T."/>
            <person name="Nguyen N."/>
            <person name="Nicol R."/>
            <person name="Norbu C."/>
            <person name="Norbu N."/>
            <person name="Novod N."/>
            <person name="O'Neill B."/>
            <person name="Osman S."/>
            <person name="Markiewicz E."/>
            <person name="Oyono O.L."/>
            <person name="Patti C."/>
            <person name="Phunkhang P."/>
            <person name="Pierre F."/>
            <person name="Priest M."/>
            <person name="Raghuraman S."/>
            <person name="Rege F."/>
            <person name="Reyes R."/>
            <person name="Rise C."/>
            <person name="Rogov P."/>
            <person name="Ross K."/>
            <person name="Ryan E."/>
            <person name="Settipalli S."/>
            <person name="Shea T."/>
            <person name="Sherpa N."/>
            <person name="Shi L."/>
            <person name="Shih D."/>
            <person name="Sparrow T."/>
            <person name="Spaulding J."/>
            <person name="Stalker J."/>
            <person name="Stange-Thomann N."/>
            <person name="Stavropoulos S."/>
            <person name="Stone C."/>
            <person name="Strader C."/>
            <person name="Tesfaye S."/>
            <person name="Thomson T."/>
            <person name="Thoulutsang Y."/>
            <person name="Thoulutsang D."/>
            <person name="Topham K."/>
            <person name="Topping I."/>
            <person name="Tsamla T."/>
            <person name="Vassiliev H."/>
            <person name="Vo A."/>
            <person name="Wangchuk T."/>
            <person name="Wangdi T."/>
            <person name="Weiand M."/>
            <person name="Wilkinson J."/>
            <person name="Wilson A."/>
            <person name="Yadav S."/>
            <person name="Young G."/>
            <person name="Yu Q."/>
            <person name="Zembek L."/>
            <person name="Zhong D."/>
            <person name="Zimmer A."/>
            <person name="Zwirko Z."/>
            <person name="Jaffe D.B."/>
            <person name="Alvarez P."/>
            <person name="Brockman W."/>
            <person name="Butler J."/>
            <person name="Chin C."/>
            <person name="Gnerre S."/>
            <person name="Grabherr M."/>
            <person name="Kleber M."/>
            <person name="Mauceli E."/>
            <person name="MacCallum I."/>
        </authorList>
    </citation>
    <scope>NUCLEOTIDE SEQUENCE [LARGE SCALE GENOMIC DNA]</scope>
    <source>
        <strain evidence="2">Tucson 15010-1051.87</strain>
    </source>
</reference>
<dbReference type="AlphaFoldDB" id="A0A0Q9WEH5"/>